<proteinExistence type="predicted"/>
<evidence type="ECO:0000313" key="1">
    <source>
        <dbReference type="Proteomes" id="UP000887565"/>
    </source>
</evidence>
<dbReference type="WBParaSite" id="nRc.2.0.1.t04993-RA">
    <property type="protein sequence ID" value="nRc.2.0.1.t04993-RA"/>
    <property type="gene ID" value="nRc.2.0.1.g04993"/>
</dbReference>
<sequence>MDFSSTPEFNLLGQALDNQTVMESATLFVQNPTPRLHSLAALRNPERNSHTMKVFKLFMHIHVKGHHKSEFLSTSINVVDNDESSKFFLKKLLEKEANIIYAVDSSNSSFNFEKEKSRKSDIVVKLNSLTNRSPSFPPKNLL</sequence>
<name>A0A915HSU5_ROMCU</name>
<organism evidence="1 2">
    <name type="scientific">Romanomermis culicivorax</name>
    <name type="common">Nematode worm</name>
    <dbReference type="NCBI Taxonomy" id="13658"/>
    <lineage>
        <taxon>Eukaryota</taxon>
        <taxon>Metazoa</taxon>
        <taxon>Ecdysozoa</taxon>
        <taxon>Nematoda</taxon>
        <taxon>Enoplea</taxon>
        <taxon>Dorylaimia</taxon>
        <taxon>Mermithida</taxon>
        <taxon>Mermithoidea</taxon>
        <taxon>Mermithidae</taxon>
        <taxon>Romanomermis</taxon>
    </lineage>
</organism>
<accession>A0A915HSU5</accession>
<reference evidence="2" key="1">
    <citation type="submission" date="2022-11" db="UniProtKB">
        <authorList>
            <consortium name="WormBaseParasite"/>
        </authorList>
    </citation>
    <scope>IDENTIFICATION</scope>
</reference>
<keyword evidence="1" id="KW-1185">Reference proteome</keyword>
<evidence type="ECO:0000313" key="2">
    <source>
        <dbReference type="WBParaSite" id="nRc.2.0.1.t04993-RA"/>
    </source>
</evidence>
<dbReference type="Proteomes" id="UP000887565">
    <property type="component" value="Unplaced"/>
</dbReference>
<protein>
    <submittedName>
        <fullName evidence="2">Uncharacterized protein</fullName>
    </submittedName>
</protein>
<dbReference type="AlphaFoldDB" id="A0A915HSU5"/>